<dbReference type="Pfam" id="PF07714">
    <property type="entry name" value="PK_Tyr_Ser-Thr"/>
    <property type="match status" value="1"/>
</dbReference>
<evidence type="ECO:0000313" key="2">
    <source>
        <dbReference type="EMBL" id="TFK51555.1"/>
    </source>
</evidence>
<reference evidence="2 3" key="1">
    <citation type="journal article" date="2019" name="Nat. Ecol. Evol.">
        <title>Megaphylogeny resolves global patterns of mushroom evolution.</title>
        <authorList>
            <person name="Varga T."/>
            <person name="Krizsan K."/>
            <person name="Foldi C."/>
            <person name="Dima B."/>
            <person name="Sanchez-Garcia M."/>
            <person name="Sanchez-Ramirez S."/>
            <person name="Szollosi G.J."/>
            <person name="Szarkandi J.G."/>
            <person name="Papp V."/>
            <person name="Albert L."/>
            <person name="Andreopoulos W."/>
            <person name="Angelini C."/>
            <person name="Antonin V."/>
            <person name="Barry K.W."/>
            <person name="Bougher N.L."/>
            <person name="Buchanan P."/>
            <person name="Buyck B."/>
            <person name="Bense V."/>
            <person name="Catcheside P."/>
            <person name="Chovatia M."/>
            <person name="Cooper J."/>
            <person name="Damon W."/>
            <person name="Desjardin D."/>
            <person name="Finy P."/>
            <person name="Geml J."/>
            <person name="Haridas S."/>
            <person name="Hughes K."/>
            <person name="Justo A."/>
            <person name="Karasinski D."/>
            <person name="Kautmanova I."/>
            <person name="Kiss B."/>
            <person name="Kocsube S."/>
            <person name="Kotiranta H."/>
            <person name="LaButti K.M."/>
            <person name="Lechner B.E."/>
            <person name="Liimatainen K."/>
            <person name="Lipzen A."/>
            <person name="Lukacs Z."/>
            <person name="Mihaltcheva S."/>
            <person name="Morgado L.N."/>
            <person name="Niskanen T."/>
            <person name="Noordeloos M.E."/>
            <person name="Ohm R.A."/>
            <person name="Ortiz-Santana B."/>
            <person name="Ovrebo C."/>
            <person name="Racz N."/>
            <person name="Riley R."/>
            <person name="Savchenko A."/>
            <person name="Shiryaev A."/>
            <person name="Soop K."/>
            <person name="Spirin V."/>
            <person name="Szebenyi C."/>
            <person name="Tomsovsky M."/>
            <person name="Tulloss R.E."/>
            <person name="Uehling J."/>
            <person name="Grigoriev I.V."/>
            <person name="Vagvolgyi C."/>
            <person name="Papp T."/>
            <person name="Martin F.M."/>
            <person name="Miettinen O."/>
            <person name="Hibbett D.S."/>
            <person name="Nagy L.G."/>
        </authorList>
    </citation>
    <scope>NUCLEOTIDE SEQUENCE [LARGE SCALE GENOMIC DNA]</scope>
    <source>
        <strain evidence="2 3">OMC1185</strain>
    </source>
</reference>
<dbReference type="PROSITE" id="PS00109">
    <property type="entry name" value="PROTEIN_KINASE_TYR"/>
    <property type="match status" value="1"/>
</dbReference>
<keyword evidence="3" id="KW-1185">Reference proteome</keyword>
<dbReference type="GO" id="GO:0004674">
    <property type="term" value="F:protein serine/threonine kinase activity"/>
    <property type="evidence" value="ECO:0007669"/>
    <property type="project" value="TreeGrafter"/>
</dbReference>
<dbReference type="InterPro" id="IPR008266">
    <property type="entry name" value="Tyr_kinase_AS"/>
</dbReference>
<dbReference type="Proteomes" id="UP000305948">
    <property type="component" value="Unassembled WGS sequence"/>
</dbReference>
<keyword evidence="2" id="KW-0418">Kinase</keyword>
<dbReference type="STRING" id="5364.A0A5C3N3K8"/>
<evidence type="ECO:0000259" key="1">
    <source>
        <dbReference type="PROSITE" id="PS50011"/>
    </source>
</evidence>
<dbReference type="SUPFAM" id="SSF56112">
    <property type="entry name" value="Protein kinase-like (PK-like)"/>
    <property type="match status" value="1"/>
</dbReference>
<name>A0A5C3N3K8_9AGAM</name>
<keyword evidence="2" id="KW-0808">Transferase</keyword>
<evidence type="ECO:0000313" key="3">
    <source>
        <dbReference type="Proteomes" id="UP000305948"/>
    </source>
</evidence>
<feature type="domain" description="Protein kinase" evidence="1">
    <location>
        <begin position="22"/>
        <end position="291"/>
    </location>
</feature>
<accession>A0A5C3N3K8</accession>
<dbReference type="EMBL" id="ML213511">
    <property type="protein sequence ID" value="TFK51555.1"/>
    <property type="molecule type" value="Genomic_DNA"/>
</dbReference>
<dbReference type="PANTHER" id="PTHR44329">
    <property type="entry name" value="SERINE/THREONINE-PROTEIN KINASE TNNI3K-RELATED"/>
    <property type="match status" value="1"/>
</dbReference>
<protein>
    <submittedName>
        <fullName evidence="2">Kinase-like protein</fullName>
    </submittedName>
</protein>
<proteinExistence type="predicted"/>
<dbReference type="InterPro" id="IPR051681">
    <property type="entry name" value="Ser/Thr_Kinases-Pseudokinases"/>
</dbReference>
<dbReference type="InterPro" id="IPR000719">
    <property type="entry name" value="Prot_kinase_dom"/>
</dbReference>
<dbReference type="PROSITE" id="PS50011">
    <property type="entry name" value="PROTEIN_KINASE_DOM"/>
    <property type="match status" value="1"/>
</dbReference>
<dbReference type="OrthoDB" id="4062651at2759"/>
<dbReference type="InterPro" id="IPR001245">
    <property type="entry name" value="Ser-Thr/Tyr_kinase_cat_dom"/>
</dbReference>
<gene>
    <name evidence="2" type="ORF">OE88DRAFT_1630049</name>
</gene>
<dbReference type="InterPro" id="IPR011009">
    <property type="entry name" value="Kinase-like_dom_sf"/>
</dbReference>
<dbReference type="AlphaFoldDB" id="A0A5C3N3K8"/>
<dbReference type="GO" id="GO:0005524">
    <property type="term" value="F:ATP binding"/>
    <property type="evidence" value="ECO:0007669"/>
    <property type="project" value="InterPro"/>
</dbReference>
<organism evidence="2 3">
    <name type="scientific">Heliocybe sulcata</name>
    <dbReference type="NCBI Taxonomy" id="5364"/>
    <lineage>
        <taxon>Eukaryota</taxon>
        <taxon>Fungi</taxon>
        <taxon>Dikarya</taxon>
        <taxon>Basidiomycota</taxon>
        <taxon>Agaricomycotina</taxon>
        <taxon>Agaricomycetes</taxon>
        <taxon>Gloeophyllales</taxon>
        <taxon>Gloeophyllaceae</taxon>
        <taxon>Heliocybe</taxon>
    </lineage>
</organism>
<sequence>MLRAAHATTSLPPSLFISGVSLTDSNLIYGGGFADIHQGEYEGQLVAVRCLRFFTNQSKKRRMEIERVLYREALLWRSLKHPRLLELLGIDRHARPPLPCMISPWMEQGTLSQYMDHYHPPRSTIYRLLCEVAEGLTFIHGRHLVHGDLRGANILINDNHEAVLADFGLARVTDVTQSTSRNAGAVRWMAPELHDPTLAEGVDKRSADVYSFAMLWIEASAWTEYPPFPSINKEGQVILSVMAGSRPDRPKHESHGYLTQCLWDLVQVCWHQEPLFRPKMRDIWSWLHAYVNSTYMLFQPLCPFTVASASTSQPSRSLLKTIALPPVPSLWASQSVYYRLGQTGKRRLSGPCYSDASNGCRKILACASQRVDPGVLFPCTLLTDGGRFE</sequence>
<dbReference type="Gene3D" id="1.10.510.10">
    <property type="entry name" value="Transferase(Phosphotransferase) domain 1"/>
    <property type="match status" value="1"/>
</dbReference>